<reference evidence="1 2" key="2">
    <citation type="journal article" date="2022" name="Mol. Ecol. Resour.">
        <title>The genomes of chicory, endive, great burdock and yacon provide insights into Asteraceae paleo-polyploidization history and plant inulin production.</title>
        <authorList>
            <person name="Fan W."/>
            <person name="Wang S."/>
            <person name="Wang H."/>
            <person name="Wang A."/>
            <person name="Jiang F."/>
            <person name="Liu H."/>
            <person name="Zhao H."/>
            <person name="Xu D."/>
            <person name="Zhang Y."/>
        </authorList>
    </citation>
    <scope>NUCLEOTIDE SEQUENCE [LARGE SCALE GENOMIC DNA]</scope>
    <source>
        <strain evidence="2">cv. Punajuju</strain>
        <tissue evidence="1">Leaves</tissue>
    </source>
</reference>
<comment type="caution">
    <text evidence="1">The sequence shown here is derived from an EMBL/GenBank/DDBJ whole genome shotgun (WGS) entry which is preliminary data.</text>
</comment>
<dbReference type="EMBL" id="CM042017">
    <property type="protein sequence ID" value="KAI3690389.1"/>
    <property type="molecule type" value="Genomic_DNA"/>
</dbReference>
<organism evidence="1 2">
    <name type="scientific">Cichorium intybus</name>
    <name type="common">Chicory</name>
    <dbReference type="NCBI Taxonomy" id="13427"/>
    <lineage>
        <taxon>Eukaryota</taxon>
        <taxon>Viridiplantae</taxon>
        <taxon>Streptophyta</taxon>
        <taxon>Embryophyta</taxon>
        <taxon>Tracheophyta</taxon>
        <taxon>Spermatophyta</taxon>
        <taxon>Magnoliopsida</taxon>
        <taxon>eudicotyledons</taxon>
        <taxon>Gunneridae</taxon>
        <taxon>Pentapetalae</taxon>
        <taxon>asterids</taxon>
        <taxon>campanulids</taxon>
        <taxon>Asterales</taxon>
        <taxon>Asteraceae</taxon>
        <taxon>Cichorioideae</taxon>
        <taxon>Cichorieae</taxon>
        <taxon>Cichoriinae</taxon>
        <taxon>Cichorium</taxon>
    </lineage>
</organism>
<name>A0ACB8YXA3_CICIN</name>
<evidence type="ECO:0000313" key="1">
    <source>
        <dbReference type="EMBL" id="KAI3690389.1"/>
    </source>
</evidence>
<sequence length="153" mass="17428">MVALRRCVRGVAKEALWLKHEEPQRRSRSRNGSEGVNQRGPAPLRTTRSDSDPLHHRPLTDPDENQNESDVFEVPIEMVAQTSNRGDVKTKESNISRESPEKPRSDEALTALTTKNEEVSLLKLKIEETEKNLEAFRQENDGLKRQLSEANMN</sequence>
<reference evidence="2" key="1">
    <citation type="journal article" date="2022" name="Mol. Ecol. Resour.">
        <title>The genomes of chicory, endive, great burdock and yacon provide insights into Asteraceae palaeo-polyploidization history and plant inulin production.</title>
        <authorList>
            <person name="Fan W."/>
            <person name="Wang S."/>
            <person name="Wang H."/>
            <person name="Wang A."/>
            <person name="Jiang F."/>
            <person name="Liu H."/>
            <person name="Zhao H."/>
            <person name="Xu D."/>
            <person name="Zhang Y."/>
        </authorList>
    </citation>
    <scope>NUCLEOTIDE SEQUENCE [LARGE SCALE GENOMIC DNA]</scope>
    <source>
        <strain evidence="2">cv. Punajuju</strain>
    </source>
</reference>
<accession>A0ACB8YXA3</accession>
<dbReference type="Proteomes" id="UP001055811">
    <property type="component" value="Linkage Group LG09"/>
</dbReference>
<keyword evidence="2" id="KW-1185">Reference proteome</keyword>
<proteinExistence type="predicted"/>
<evidence type="ECO:0000313" key="2">
    <source>
        <dbReference type="Proteomes" id="UP001055811"/>
    </source>
</evidence>
<protein>
    <submittedName>
        <fullName evidence="1">Uncharacterized protein</fullName>
    </submittedName>
</protein>
<gene>
    <name evidence="1" type="ORF">L2E82_48413</name>
</gene>